<dbReference type="InterPro" id="IPR052967">
    <property type="entry name" value="Stress_Response_Assoc"/>
</dbReference>
<dbReference type="Pfam" id="PF09557">
    <property type="entry name" value="DUF2382"/>
    <property type="match status" value="1"/>
</dbReference>
<evidence type="ECO:0000259" key="3">
    <source>
        <dbReference type="Pfam" id="PF09557"/>
    </source>
</evidence>
<feature type="domain" description="DUF2382" evidence="3">
    <location>
        <begin position="161"/>
        <end position="276"/>
    </location>
</feature>
<dbReference type="InterPro" id="IPR011033">
    <property type="entry name" value="PRC_barrel-like_sf"/>
</dbReference>
<feature type="region of interest" description="Disordered" evidence="1">
    <location>
        <begin position="258"/>
        <end position="287"/>
    </location>
</feature>
<protein>
    <submittedName>
        <fullName evidence="4">Photosystem reaction center subunit H</fullName>
    </submittedName>
</protein>
<evidence type="ECO:0000313" key="5">
    <source>
        <dbReference type="Proteomes" id="UP000249794"/>
    </source>
</evidence>
<dbReference type="Gene3D" id="3.90.50.10">
    <property type="entry name" value="Photosynthetic Reaction Center, subunit H, domain 2"/>
    <property type="match status" value="1"/>
</dbReference>
<dbReference type="Proteomes" id="UP000249794">
    <property type="component" value="Unassembled WGS sequence"/>
</dbReference>
<evidence type="ECO:0000313" key="4">
    <source>
        <dbReference type="EMBL" id="PZO59543.1"/>
    </source>
</evidence>
<feature type="domain" description="PRC-barrel" evidence="2">
    <location>
        <begin position="23"/>
        <end position="89"/>
    </location>
</feature>
<dbReference type="GO" id="GO:0019684">
    <property type="term" value="P:photosynthesis, light reaction"/>
    <property type="evidence" value="ECO:0007669"/>
    <property type="project" value="InterPro"/>
</dbReference>
<gene>
    <name evidence="4" type="ORF">DCF15_03635</name>
</gene>
<comment type="caution">
    <text evidence="4">The sequence shown here is derived from an EMBL/GenBank/DDBJ whole genome shotgun (WGS) entry which is preliminary data.</text>
</comment>
<organism evidence="4 5">
    <name type="scientific">Phormidesmis priestleyi</name>
    <dbReference type="NCBI Taxonomy" id="268141"/>
    <lineage>
        <taxon>Bacteria</taxon>
        <taxon>Bacillati</taxon>
        <taxon>Cyanobacteriota</taxon>
        <taxon>Cyanophyceae</taxon>
        <taxon>Leptolyngbyales</taxon>
        <taxon>Leptolyngbyaceae</taxon>
        <taxon>Phormidesmis</taxon>
    </lineage>
</organism>
<reference evidence="4 5" key="2">
    <citation type="submission" date="2018-06" db="EMBL/GenBank/DDBJ databases">
        <title>Metagenomic assembly of (sub)arctic Cyanobacteria and their associated microbiome from non-axenic cultures.</title>
        <authorList>
            <person name="Baurain D."/>
        </authorList>
    </citation>
    <scope>NUCLEOTIDE SEQUENCE [LARGE SCALE GENOMIC DNA]</scope>
    <source>
        <strain evidence="4">ULC027bin1</strain>
    </source>
</reference>
<dbReference type="InterPro" id="IPR019060">
    <property type="entry name" value="DUF2382"/>
</dbReference>
<dbReference type="NCBIfam" id="TIGR02271">
    <property type="entry name" value="YsnF/AvaK domain"/>
    <property type="match status" value="1"/>
</dbReference>
<dbReference type="InterPro" id="IPR027275">
    <property type="entry name" value="PRC-brl_dom"/>
</dbReference>
<proteinExistence type="predicted"/>
<name>A0A2W4XQ26_9CYAN</name>
<evidence type="ECO:0000259" key="2">
    <source>
        <dbReference type="Pfam" id="PF05239"/>
    </source>
</evidence>
<evidence type="ECO:0000256" key="1">
    <source>
        <dbReference type="SAM" id="MobiDB-lite"/>
    </source>
</evidence>
<dbReference type="InterPro" id="IPR014747">
    <property type="entry name" value="Bac_photo_RC_H_C"/>
</dbReference>
<dbReference type="PANTHER" id="PTHR38463">
    <property type="entry name" value="STRESS RESPONSE PROTEIN YSNF"/>
    <property type="match status" value="1"/>
</dbReference>
<dbReference type="AlphaFoldDB" id="A0A2W4XQ26"/>
<accession>A0A2W4XQ26</accession>
<dbReference type="SUPFAM" id="SSF50346">
    <property type="entry name" value="PRC-barrel domain"/>
    <property type="match status" value="1"/>
</dbReference>
<reference evidence="5" key="1">
    <citation type="submission" date="2018-04" db="EMBL/GenBank/DDBJ databases">
        <authorList>
            <person name="Cornet L."/>
        </authorList>
    </citation>
    <scope>NUCLEOTIDE SEQUENCE [LARGE SCALE GENOMIC DNA]</scope>
</reference>
<dbReference type="EMBL" id="QBMP01000021">
    <property type="protein sequence ID" value="PZO59543.1"/>
    <property type="molecule type" value="Genomic_DNA"/>
</dbReference>
<dbReference type="PANTHER" id="PTHR38463:SF1">
    <property type="entry name" value="STRESS RESPONSE PROTEIN YSNF"/>
    <property type="match status" value="1"/>
</dbReference>
<dbReference type="GO" id="GO:0030077">
    <property type="term" value="C:plasma membrane light-harvesting complex"/>
    <property type="evidence" value="ECO:0007669"/>
    <property type="project" value="InterPro"/>
</dbReference>
<dbReference type="Pfam" id="PF05239">
    <property type="entry name" value="PRC"/>
    <property type="match status" value="1"/>
</dbReference>
<sequence>MALVSLKDTYPDYRSTFSDNSLSHIDEYSVYADGDDKVGSVDDGLFDDTTGQFRYLVVDTGSWIFGKKVLLPIGRAQFDNAQQRVNVNGLTKSQVEDLPKYSGSKTVDYDHEENVRGVYREAAVGQSAPVEGAAYTRDTYSYDRDADLYDMPETSDRNQPIRLYEERLIADKNRAKTGDVTIGKRVETETANVSIPVEKERVVIERSTPTGASTATMGQTPEHAFEDGEVARMEVYEETANVRKEAFVREEVNVRKEVEQETVNKQATVRREELDVDSADGTTVVNR</sequence>